<dbReference type="KEGG" id="hbu:Hbut_1054"/>
<dbReference type="STRING" id="415426.Hbut_1054"/>
<evidence type="ECO:0000256" key="1">
    <source>
        <dbReference type="ARBA" id="ARBA00022490"/>
    </source>
</evidence>
<gene>
    <name evidence="3" type="ordered locus">Hbut_1054</name>
</gene>
<dbReference type="AlphaFoldDB" id="A2BLN6"/>
<protein>
    <submittedName>
        <fullName evidence="3">Uncharacterized protein</fullName>
    </submittedName>
</protein>
<dbReference type="eggNOG" id="arCOG04358">
    <property type="taxonomic scope" value="Archaea"/>
</dbReference>
<dbReference type="InterPro" id="IPR016193">
    <property type="entry name" value="Cytidine_deaminase-like"/>
</dbReference>
<dbReference type="Proteomes" id="UP000002593">
    <property type="component" value="Chromosome"/>
</dbReference>
<reference evidence="3 4" key="1">
    <citation type="journal article" date="2007" name="Archaea">
        <title>The genome of Hyperthermus butylicus: a sulfur-reducing, peptide fermenting, neutrophilic Crenarchaeote growing up to 108 degrees C.</title>
        <authorList>
            <person name="Brugger K."/>
            <person name="Chen L."/>
            <person name="Stark M."/>
            <person name="Zibat A."/>
            <person name="Redder P."/>
            <person name="Ruepp A."/>
            <person name="Awayez M."/>
            <person name="She Q."/>
            <person name="Garrett R.A."/>
            <person name="Klenk H.P."/>
        </authorList>
    </citation>
    <scope>NUCLEOTIDE SEQUENCE [LARGE SCALE GENOMIC DNA]</scope>
    <source>
        <strain evidence="4">DSM 5456 / JCM 9403 / PLM1-5</strain>
    </source>
</reference>
<keyword evidence="1" id="KW-0963">Cytoplasm</keyword>
<dbReference type="EnsemblBacteria" id="ABM80897">
    <property type="protein sequence ID" value="ABM80897"/>
    <property type="gene ID" value="Hbut_1054"/>
</dbReference>
<dbReference type="SUPFAM" id="SSF53927">
    <property type="entry name" value="Cytidine deaminase-like"/>
    <property type="match status" value="1"/>
</dbReference>
<dbReference type="PANTHER" id="PTHR30592">
    <property type="entry name" value="FORMATE DEHYDROGENASE"/>
    <property type="match status" value="1"/>
</dbReference>
<dbReference type="PANTHER" id="PTHR30592:SF1">
    <property type="entry name" value="SULFUR CARRIER PROTEIN FDHD"/>
    <property type="match status" value="1"/>
</dbReference>
<organism evidence="3 4">
    <name type="scientific">Hyperthermus butylicus (strain DSM 5456 / JCM 9403 / PLM1-5)</name>
    <dbReference type="NCBI Taxonomy" id="415426"/>
    <lineage>
        <taxon>Archaea</taxon>
        <taxon>Thermoproteota</taxon>
        <taxon>Thermoprotei</taxon>
        <taxon>Desulfurococcales</taxon>
        <taxon>Pyrodictiaceae</taxon>
        <taxon>Hyperthermus</taxon>
    </lineage>
</organism>
<name>A2BLN6_HYPBU</name>
<dbReference type="RefSeq" id="WP_011822215.1">
    <property type="nucleotide sequence ID" value="NC_008818.1"/>
</dbReference>
<dbReference type="EMBL" id="CP000493">
    <property type="protein sequence ID" value="ABM80897.1"/>
    <property type="molecule type" value="Genomic_DNA"/>
</dbReference>
<dbReference type="HOGENOM" id="CLU_982147_0_0_2"/>
<sequence length="283" mass="30299">MAHGNGGNAALSALRECSLATVLAYGHHVAADYEYEIIVDGNYLGIIHASPNYLDDAVAGLLLREGEARLGDHVVIEHVELVGPLRYRVRARRVEAVSASLPRDGTVEWDTVQIIYRDFVSRIPKKVCPYALHTIAVYMLGQAERIERLLVVSDASRHSAALKVAGALSRLASEGKLEGLQLVAVSTGRISADAVTALSAAGVWIIISNHHPLLSGLVEALKRGVTLVLRRPDGVGLAVYTSSWRVKNAPTIELELSASTPGVGEVERAAPQRVRGRVAAPTC</sequence>
<dbReference type="GO" id="GO:0006777">
    <property type="term" value="P:Mo-molybdopterin cofactor biosynthetic process"/>
    <property type="evidence" value="ECO:0007669"/>
    <property type="project" value="UniProtKB-KW"/>
</dbReference>
<dbReference type="GO" id="GO:0016783">
    <property type="term" value="F:sulfurtransferase activity"/>
    <property type="evidence" value="ECO:0007669"/>
    <property type="project" value="InterPro"/>
</dbReference>
<dbReference type="OrthoDB" id="15404at2157"/>
<evidence type="ECO:0000256" key="2">
    <source>
        <dbReference type="ARBA" id="ARBA00023150"/>
    </source>
</evidence>
<dbReference type="InterPro" id="IPR003786">
    <property type="entry name" value="FdhD"/>
</dbReference>
<keyword evidence="2" id="KW-0501">Molybdenum cofactor biosynthesis</keyword>
<keyword evidence="4" id="KW-1185">Reference proteome</keyword>
<dbReference type="Gene3D" id="3.40.140.10">
    <property type="entry name" value="Cytidine Deaminase, domain 2"/>
    <property type="match status" value="1"/>
</dbReference>
<dbReference type="GeneID" id="25393314"/>
<dbReference type="Pfam" id="PF02634">
    <property type="entry name" value="FdhD-NarQ"/>
    <property type="match status" value="1"/>
</dbReference>
<accession>A2BLN6</accession>
<evidence type="ECO:0000313" key="3">
    <source>
        <dbReference type="EMBL" id="ABM80897.1"/>
    </source>
</evidence>
<evidence type="ECO:0000313" key="4">
    <source>
        <dbReference type="Proteomes" id="UP000002593"/>
    </source>
</evidence>
<proteinExistence type="predicted"/>